<dbReference type="GO" id="GO:0006281">
    <property type="term" value="P:DNA repair"/>
    <property type="evidence" value="ECO:0007669"/>
    <property type="project" value="UniProtKB-KW"/>
</dbReference>
<gene>
    <name evidence="12" type="ORF">BJG93_19200</name>
</gene>
<dbReference type="GO" id="GO:0097506">
    <property type="term" value="F:deaminated base DNA N-glycosylase activity"/>
    <property type="evidence" value="ECO:0007669"/>
    <property type="project" value="UniProtKB-ARBA"/>
</dbReference>
<dbReference type="InterPro" id="IPR005122">
    <property type="entry name" value="Uracil-DNA_glycosylase-like"/>
</dbReference>
<organism evidence="12 13">
    <name type="scientific">Paraburkholderia sprentiae WSM5005</name>
    <dbReference type="NCBI Taxonomy" id="754502"/>
    <lineage>
        <taxon>Bacteria</taxon>
        <taxon>Pseudomonadati</taxon>
        <taxon>Pseudomonadota</taxon>
        <taxon>Betaproteobacteria</taxon>
        <taxon>Burkholderiales</taxon>
        <taxon>Burkholderiaceae</taxon>
        <taxon>Paraburkholderia</taxon>
    </lineage>
</organism>
<dbReference type="GO" id="GO:0046872">
    <property type="term" value="F:metal ion binding"/>
    <property type="evidence" value="ECO:0007669"/>
    <property type="project" value="UniProtKB-KW"/>
</dbReference>
<keyword evidence="5" id="KW-0227">DNA damage</keyword>
<keyword evidence="9" id="KW-0234">DNA repair</keyword>
<dbReference type="InterPro" id="IPR036895">
    <property type="entry name" value="Uracil-DNA_glycosylase-like_sf"/>
</dbReference>
<dbReference type="NCBIfam" id="TIGR00758">
    <property type="entry name" value="UDG_fam4"/>
    <property type="match status" value="1"/>
</dbReference>
<keyword evidence="8" id="KW-0411">Iron-sulfur</keyword>
<comment type="similarity">
    <text evidence="1">Belongs to the uracil-DNA glycosylase (UDG) superfamily. Type 4 (UDGa) family.</text>
</comment>
<keyword evidence="6" id="KW-0378">Hydrolase</keyword>
<dbReference type="PANTHER" id="PTHR33693">
    <property type="entry name" value="TYPE-5 URACIL-DNA GLYCOSYLASE"/>
    <property type="match status" value="1"/>
</dbReference>
<evidence type="ECO:0000256" key="1">
    <source>
        <dbReference type="ARBA" id="ARBA00006521"/>
    </source>
</evidence>
<name>A0A1I9YMR9_9BURK</name>
<dbReference type="InterPro" id="IPR051536">
    <property type="entry name" value="UDG_Type-4/5"/>
</dbReference>
<keyword evidence="13" id="KW-1185">Reference proteome</keyword>
<evidence type="ECO:0000256" key="3">
    <source>
        <dbReference type="ARBA" id="ARBA00022485"/>
    </source>
</evidence>
<dbReference type="Gene3D" id="3.40.470.10">
    <property type="entry name" value="Uracil-DNA glycosylase-like domain"/>
    <property type="match status" value="1"/>
</dbReference>
<dbReference type="Proteomes" id="UP000179860">
    <property type="component" value="Chromosome 2"/>
</dbReference>
<dbReference type="AlphaFoldDB" id="A0A1I9YMR9"/>
<evidence type="ECO:0000256" key="4">
    <source>
        <dbReference type="ARBA" id="ARBA00022723"/>
    </source>
</evidence>
<dbReference type="STRING" id="754502.BJG93_19200"/>
<dbReference type="NCBIfam" id="TIGR03914">
    <property type="entry name" value="UDG_fam_dom"/>
    <property type="match status" value="1"/>
</dbReference>
<sequence>MTDRPPKKRAQGDAQSEQPDVEPDQHPAKLDDCRRCALWRNATQAVPGEGRRHASIVLVGEQPGDMEDLQGKPFVGPAGALLDKALEEAGVKRTDVYVTNAVKHFKWIARGKRRLHKTPAQRELDACSYWLDQELDMPDVRVVVALGATALKAVLDDSHARLQDAFDKTLERGEQHVVATYHPSFALRAPDPETRREVYERIVAALRTAQKLAHGGKRSGSG</sequence>
<evidence type="ECO:0000256" key="8">
    <source>
        <dbReference type="ARBA" id="ARBA00023014"/>
    </source>
</evidence>
<dbReference type="GO" id="GO:0051539">
    <property type="term" value="F:4 iron, 4 sulfur cluster binding"/>
    <property type="evidence" value="ECO:0007669"/>
    <property type="project" value="UniProtKB-KW"/>
</dbReference>
<dbReference type="PANTHER" id="PTHR33693:SF9">
    <property type="entry name" value="TYPE-4 URACIL-DNA GLYCOSYLASE"/>
    <property type="match status" value="1"/>
</dbReference>
<keyword evidence="3" id="KW-0004">4Fe-4S</keyword>
<dbReference type="SMART" id="SM00987">
    <property type="entry name" value="UreE_C"/>
    <property type="match status" value="1"/>
</dbReference>
<dbReference type="CDD" id="cd10030">
    <property type="entry name" value="UDG-F4_TTUDGA_SPO1dp_like"/>
    <property type="match status" value="1"/>
</dbReference>
<reference evidence="12" key="2">
    <citation type="submission" date="2021-06" db="EMBL/GenBank/DDBJ databases">
        <authorList>
            <person name="Rogers T.H."/>
            <person name="Ramsay J.P."/>
            <person name="Wang P."/>
            <person name="Terpolilli J."/>
        </authorList>
    </citation>
    <scope>NUCLEOTIDE SEQUENCE [LARGE SCALE GENOMIC DNA]</scope>
    <source>
        <strain evidence="12">WSM5005</strain>
    </source>
</reference>
<evidence type="ECO:0000313" key="13">
    <source>
        <dbReference type="Proteomes" id="UP000179860"/>
    </source>
</evidence>
<evidence type="ECO:0000259" key="11">
    <source>
        <dbReference type="SMART" id="SM00986"/>
    </source>
</evidence>
<proteinExistence type="inferred from homology"/>
<reference evidence="12" key="1">
    <citation type="submission" date="2016-09" db="EMBL/GenBank/DDBJ databases">
        <title>The Complete Genome of Burkholderia sprentiae wsm5005.</title>
        <authorList>
            <person name="De Meyer S."/>
            <person name="Wang P."/>
            <person name="Terpolilli J."/>
        </authorList>
    </citation>
    <scope>NUCLEOTIDE SEQUENCE [LARGE SCALE GENOMIC DNA]</scope>
    <source>
        <strain evidence="12">WSM5005</strain>
    </source>
</reference>
<feature type="region of interest" description="Disordered" evidence="10">
    <location>
        <begin position="1"/>
        <end position="29"/>
    </location>
</feature>
<dbReference type="SUPFAM" id="SSF52141">
    <property type="entry name" value="Uracil-DNA glycosylase-like"/>
    <property type="match status" value="1"/>
</dbReference>
<evidence type="ECO:0000256" key="5">
    <source>
        <dbReference type="ARBA" id="ARBA00022763"/>
    </source>
</evidence>
<dbReference type="KEGG" id="pspw:BJG93_19200"/>
<evidence type="ECO:0000256" key="10">
    <source>
        <dbReference type="SAM" id="MobiDB-lite"/>
    </source>
</evidence>
<dbReference type="Pfam" id="PF03167">
    <property type="entry name" value="UDG"/>
    <property type="match status" value="1"/>
</dbReference>
<dbReference type="OrthoDB" id="5290748at2"/>
<evidence type="ECO:0000256" key="6">
    <source>
        <dbReference type="ARBA" id="ARBA00022801"/>
    </source>
</evidence>
<dbReference type="EMBL" id="CP017562">
    <property type="protein sequence ID" value="APA87602.1"/>
    <property type="molecule type" value="Genomic_DNA"/>
</dbReference>
<protein>
    <recommendedName>
        <fullName evidence="2">Type-4 uracil-DNA glycosylase</fullName>
    </recommendedName>
</protein>
<dbReference type="InterPro" id="IPR005273">
    <property type="entry name" value="Ura-DNA_glyco_family4"/>
</dbReference>
<feature type="domain" description="Uracil-DNA glycosylase-like" evidence="11">
    <location>
        <begin position="47"/>
        <end position="207"/>
    </location>
</feature>
<keyword evidence="4" id="KW-0479">Metal-binding</keyword>
<evidence type="ECO:0000256" key="7">
    <source>
        <dbReference type="ARBA" id="ARBA00023004"/>
    </source>
</evidence>
<accession>A0A1I9YMR9</accession>
<dbReference type="RefSeq" id="WP_027195025.1">
    <property type="nucleotide sequence ID" value="NZ_CP017562.2"/>
</dbReference>
<evidence type="ECO:0000256" key="9">
    <source>
        <dbReference type="ARBA" id="ARBA00023204"/>
    </source>
</evidence>
<evidence type="ECO:0000313" key="12">
    <source>
        <dbReference type="EMBL" id="APA87602.1"/>
    </source>
</evidence>
<keyword evidence="7" id="KW-0408">Iron</keyword>
<dbReference type="SMART" id="SM00986">
    <property type="entry name" value="UDG"/>
    <property type="match status" value="1"/>
</dbReference>
<evidence type="ECO:0000256" key="2">
    <source>
        <dbReference type="ARBA" id="ARBA00019403"/>
    </source>
</evidence>